<evidence type="ECO:0000313" key="2">
    <source>
        <dbReference type="EMBL" id="OAA92391.1"/>
    </source>
</evidence>
<keyword evidence="1" id="KW-1133">Transmembrane helix</keyword>
<name>A0A166SJI0_9CLOT</name>
<dbReference type="GO" id="GO:0046872">
    <property type="term" value="F:metal ion binding"/>
    <property type="evidence" value="ECO:0007669"/>
    <property type="project" value="InterPro"/>
</dbReference>
<organism evidence="2 3">
    <name type="scientific">Clostridium ljungdahlii</name>
    <dbReference type="NCBI Taxonomy" id="1538"/>
    <lineage>
        <taxon>Bacteria</taxon>
        <taxon>Bacillati</taxon>
        <taxon>Bacillota</taxon>
        <taxon>Clostridia</taxon>
        <taxon>Eubacteriales</taxon>
        <taxon>Clostridiaceae</taxon>
        <taxon>Clostridium</taxon>
    </lineage>
</organism>
<dbReference type="InterPro" id="IPR036163">
    <property type="entry name" value="HMA_dom_sf"/>
</dbReference>
<accession>A0A166SJI0</accession>
<keyword evidence="1" id="KW-0472">Membrane</keyword>
<dbReference type="EMBL" id="LITT01000001">
    <property type="protein sequence ID" value="OAA92391.1"/>
    <property type="molecule type" value="Genomic_DNA"/>
</dbReference>
<keyword evidence="1" id="KW-0812">Transmembrane</keyword>
<dbReference type="PATRIC" id="fig|1538.10.peg.582"/>
<evidence type="ECO:0000313" key="3">
    <source>
        <dbReference type="Proteomes" id="UP000077407"/>
    </source>
</evidence>
<dbReference type="AlphaFoldDB" id="A0A166SJI0"/>
<feature type="transmembrane region" description="Helical" evidence="1">
    <location>
        <begin position="54"/>
        <end position="75"/>
    </location>
</feature>
<proteinExistence type="predicted"/>
<comment type="caution">
    <text evidence="2">The sequence shown here is derived from an EMBL/GenBank/DDBJ whole genome shotgun (WGS) entry which is preliminary data.</text>
</comment>
<gene>
    <name evidence="2" type="ORF">WY13_00100</name>
</gene>
<dbReference type="SUPFAM" id="SSF55008">
    <property type="entry name" value="HMA, heavy metal-associated domain"/>
    <property type="match status" value="1"/>
</dbReference>
<dbReference type="InterPro" id="IPR006121">
    <property type="entry name" value="HMA_dom"/>
</dbReference>
<protein>
    <submittedName>
        <fullName evidence="2">Uncharacterized protein</fullName>
    </submittedName>
</protein>
<reference evidence="2 3" key="1">
    <citation type="journal article" date="2015" name="Biotechnol. Bioeng.">
        <title>Genome sequence and phenotypic characterization of Caulobacter segnis.</title>
        <authorList>
            <person name="Patel S."/>
            <person name="Fletcher B."/>
            <person name="Scott D.C."/>
            <person name="Ely B."/>
        </authorList>
    </citation>
    <scope>NUCLEOTIDE SEQUENCE [LARGE SCALE GENOMIC DNA]</scope>
    <source>
        <strain evidence="2 3">ERI-2</strain>
    </source>
</reference>
<evidence type="ECO:0000256" key="1">
    <source>
        <dbReference type="SAM" id="Phobius"/>
    </source>
</evidence>
<dbReference type="Proteomes" id="UP000077407">
    <property type="component" value="Unassembled WGS sequence"/>
</dbReference>
<dbReference type="Gene3D" id="3.30.70.100">
    <property type="match status" value="1"/>
</dbReference>
<feature type="transmembrane region" description="Helical" evidence="1">
    <location>
        <begin position="29"/>
        <end position="48"/>
    </location>
</feature>
<dbReference type="CDD" id="cd00371">
    <property type="entry name" value="HMA"/>
    <property type="match status" value="1"/>
</dbReference>
<sequence>MSIKNIRLKVYNMTCTSCEKTMERTLKKLVMVAVSIILIGNSTGGFDMNNMLKGATYFVLFAVGVLTSIHCVKYLKLIS</sequence>